<name>A0A8S5PC48_9CAUD</name>
<sequence>MTTIVVSPASTRYRTWISENSGLGTWDDQRDWLWHHPTNYTASIDEALAVSKTFRFDIESNLKELLTFLEVKSAQIHVPFSEAIEFEDTLNTLLVLVKEFEEFFVVEETKTEKDINKNVEDKIFFAEHLAKDAEHMVFEALQLLDQCDRQIAWIRNYSENYTVAETTVEKDIDVYKSQTLNFYDAIKEVARGVISDLFFQEGIWTKESLDKFMRNGGRHVGYTTFREFITGDYEYQKALFRLALEATTADRALVEQIDVAIDVDDVYDRGSTSVTDKNYGATVHFSREFSIAPEVTVTMRGGNALEAIRPIVSNVSTTGFTVMLYDVEGNKTTGTFTWTAAGY</sequence>
<reference evidence="1" key="1">
    <citation type="journal article" date="2021" name="Proc. Natl. Acad. Sci. U.S.A.">
        <title>A Catalog of Tens of Thousands of Viruses from Human Metagenomes Reveals Hidden Associations with Chronic Diseases.</title>
        <authorList>
            <person name="Tisza M.J."/>
            <person name="Buck C.B."/>
        </authorList>
    </citation>
    <scope>NUCLEOTIDE SEQUENCE</scope>
    <source>
        <strain evidence="1">CtmpG14</strain>
    </source>
</reference>
<evidence type="ECO:0000313" key="1">
    <source>
        <dbReference type="EMBL" id="DAE04256.1"/>
    </source>
</evidence>
<dbReference type="Gene3D" id="2.60.40.2080">
    <property type="match status" value="1"/>
</dbReference>
<accession>A0A8S5PC48</accession>
<dbReference type="SUPFAM" id="SSF141086">
    <property type="entry name" value="Agglutinin HPA-like"/>
    <property type="match status" value="1"/>
</dbReference>
<organism evidence="1">
    <name type="scientific">Siphoviridae sp. ctmpG14</name>
    <dbReference type="NCBI Taxonomy" id="2825654"/>
    <lineage>
        <taxon>Viruses</taxon>
        <taxon>Duplodnaviria</taxon>
        <taxon>Heunggongvirae</taxon>
        <taxon>Uroviricota</taxon>
        <taxon>Caudoviricetes</taxon>
    </lineage>
</organism>
<dbReference type="InterPro" id="IPR037221">
    <property type="entry name" value="H-type_lectin_dom_sf"/>
</dbReference>
<dbReference type="EMBL" id="BK015384">
    <property type="protein sequence ID" value="DAE04256.1"/>
    <property type="molecule type" value="Genomic_DNA"/>
</dbReference>
<proteinExistence type="predicted"/>
<protein>
    <submittedName>
        <fullName evidence="1">H-type lectin domain</fullName>
    </submittedName>
</protein>